<keyword evidence="2" id="KW-0418">Kinase</keyword>
<dbReference type="Pfam" id="PF00072">
    <property type="entry name" value="Response_reg"/>
    <property type="match status" value="1"/>
</dbReference>
<protein>
    <recommendedName>
        <fullName evidence="8">Diguanylate cyclase</fullName>
    </recommendedName>
</protein>
<dbReference type="PROSITE" id="PS50883">
    <property type="entry name" value="EAL"/>
    <property type="match status" value="1"/>
</dbReference>
<keyword evidence="3" id="KW-0597">Phosphoprotein</keyword>
<dbReference type="PANTHER" id="PTHR33121">
    <property type="entry name" value="CYCLIC DI-GMP PHOSPHODIESTERASE PDEF"/>
    <property type="match status" value="1"/>
</dbReference>
<evidence type="ECO:0000313" key="7">
    <source>
        <dbReference type="Proteomes" id="UP000287766"/>
    </source>
</evidence>
<dbReference type="SUPFAM" id="SSF55073">
    <property type="entry name" value="Nucleotide cyclase"/>
    <property type="match status" value="1"/>
</dbReference>
<dbReference type="Gene3D" id="3.30.450.40">
    <property type="match status" value="1"/>
</dbReference>
<dbReference type="Gene3D" id="3.20.20.450">
    <property type="entry name" value="EAL domain"/>
    <property type="match status" value="1"/>
</dbReference>
<dbReference type="CDD" id="cd01948">
    <property type="entry name" value="EAL"/>
    <property type="match status" value="1"/>
</dbReference>
<dbReference type="EMBL" id="PIPR01000004">
    <property type="protein sequence ID" value="RUO38971.1"/>
    <property type="molecule type" value="Genomic_DNA"/>
</dbReference>
<name>A0A7Z6ZRY3_9GAMM</name>
<proteinExistence type="predicted"/>
<keyword evidence="7" id="KW-1185">Reference proteome</keyword>
<dbReference type="InterPro" id="IPR003018">
    <property type="entry name" value="GAF"/>
</dbReference>
<feature type="domain" description="Response regulatory" evidence="4">
    <location>
        <begin position="4"/>
        <end position="123"/>
    </location>
</feature>
<evidence type="ECO:0000256" key="3">
    <source>
        <dbReference type="PROSITE-ProRule" id="PRU00169"/>
    </source>
</evidence>
<dbReference type="Proteomes" id="UP000287766">
    <property type="component" value="Unassembled WGS sequence"/>
</dbReference>
<evidence type="ECO:0000313" key="6">
    <source>
        <dbReference type="EMBL" id="RUO38971.1"/>
    </source>
</evidence>
<dbReference type="SMART" id="SM00448">
    <property type="entry name" value="REC"/>
    <property type="match status" value="1"/>
</dbReference>
<dbReference type="InterPro" id="IPR011006">
    <property type="entry name" value="CheY-like_superfamily"/>
</dbReference>
<reference evidence="7" key="1">
    <citation type="journal article" date="2018" name="Front. Microbiol.">
        <title>Genome-Based Analysis Reveals the Taxonomy and Diversity of the Family Idiomarinaceae.</title>
        <authorList>
            <person name="Liu Y."/>
            <person name="Lai Q."/>
            <person name="Shao Z."/>
        </authorList>
    </citation>
    <scope>NUCLEOTIDE SEQUENCE [LARGE SCALE GENOMIC DNA]</scope>
    <source>
        <strain evidence="7">KYW314</strain>
    </source>
</reference>
<dbReference type="InterPro" id="IPR001789">
    <property type="entry name" value="Sig_transdc_resp-reg_receiver"/>
</dbReference>
<dbReference type="SUPFAM" id="SSF141868">
    <property type="entry name" value="EAL domain-like"/>
    <property type="match status" value="1"/>
</dbReference>
<dbReference type="Pfam" id="PF00563">
    <property type="entry name" value="EAL"/>
    <property type="match status" value="1"/>
</dbReference>
<evidence type="ECO:0000259" key="5">
    <source>
        <dbReference type="PROSITE" id="PS50883"/>
    </source>
</evidence>
<dbReference type="InterPro" id="IPR001633">
    <property type="entry name" value="EAL_dom"/>
</dbReference>
<dbReference type="AlphaFoldDB" id="A0A7Z6ZRY3"/>
<dbReference type="GO" id="GO:0016301">
    <property type="term" value="F:kinase activity"/>
    <property type="evidence" value="ECO:0007669"/>
    <property type="project" value="UniProtKB-KW"/>
</dbReference>
<evidence type="ECO:0000256" key="1">
    <source>
        <dbReference type="ARBA" id="ARBA00022679"/>
    </source>
</evidence>
<dbReference type="PANTHER" id="PTHR33121:SF71">
    <property type="entry name" value="OXYGEN SENSOR PROTEIN DOSP"/>
    <property type="match status" value="1"/>
</dbReference>
<dbReference type="SMART" id="SM00052">
    <property type="entry name" value="EAL"/>
    <property type="match status" value="1"/>
</dbReference>
<dbReference type="InterPro" id="IPR035919">
    <property type="entry name" value="EAL_sf"/>
</dbReference>
<accession>A0A7Z6ZRY3</accession>
<dbReference type="InterPro" id="IPR029016">
    <property type="entry name" value="GAF-like_dom_sf"/>
</dbReference>
<keyword evidence="1" id="KW-0808">Transferase</keyword>
<dbReference type="GO" id="GO:0000160">
    <property type="term" value="P:phosphorelay signal transduction system"/>
    <property type="evidence" value="ECO:0007669"/>
    <property type="project" value="InterPro"/>
</dbReference>
<dbReference type="SUPFAM" id="SSF52172">
    <property type="entry name" value="CheY-like"/>
    <property type="match status" value="1"/>
</dbReference>
<dbReference type="GO" id="GO:0071111">
    <property type="term" value="F:cyclic-guanylate-specific phosphodiesterase activity"/>
    <property type="evidence" value="ECO:0007669"/>
    <property type="project" value="InterPro"/>
</dbReference>
<organism evidence="6 7">
    <name type="scientific">Pseudidiomarina aestuarii</name>
    <dbReference type="NCBI Taxonomy" id="624146"/>
    <lineage>
        <taxon>Bacteria</taxon>
        <taxon>Pseudomonadati</taxon>
        <taxon>Pseudomonadota</taxon>
        <taxon>Gammaproteobacteria</taxon>
        <taxon>Alteromonadales</taxon>
        <taxon>Idiomarinaceae</taxon>
        <taxon>Pseudidiomarina</taxon>
    </lineage>
</organism>
<dbReference type="SUPFAM" id="SSF55781">
    <property type="entry name" value="GAF domain-like"/>
    <property type="match status" value="1"/>
</dbReference>
<evidence type="ECO:0000259" key="4">
    <source>
        <dbReference type="PROSITE" id="PS50110"/>
    </source>
</evidence>
<dbReference type="Pfam" id="PF01590">
    <property type="entry name" value="GAF"/>
    <property type="match status" value="1"/>
</dbReference>
<dbReference type="InterPro" id="IPR000160">
    <property type="entry name" value="GGDEF_dom"/>
</dbReference>
<evidence type="ECO:0008006" key="8">
    <source>
        <dbReference type="Google" id="ProtNLM"/>
    </source>
</evidence>
<dbReference type="CDD" id="cd00156">
    <property type="entry name" value="REC"/>
    <property type="match status" value="1"/>
</dbReference>
<evidence type="ECO:0000256" key="2">
    <source>
        <dbReference type="ARBA" id="ARBA00022777"/>
    </source>
</evidence>
<dbReference type="InterPro" id="IPR029787">
    <property type="entry name" value="Nucleotide_cyclase"/>
</dbReference>
<dbReference type="PROSITE" id="PS50110">
    <property type="entry name" value="RESPONSE_REGULATORY"/>
    <property type="match status" value="1"/>
</dbReference>
<sequence length="711" mass="79982">MITRILIVDDDKAISESLQSLLESHDYQVQTLASTVDFSATLDSFKPDLLVLDLMLPGADGVTVLAQLHEDAPNCRLILVSGASDRVLATAASAAQERGIQVLGALTKPFRMAQLLELIHADPIRSKIEAPTFDSAMRLPESSEILRAMQEHELTFALQPRISASSKVVTGFEVLARWEHPVLGKIAPDYFIQLAEEHGYIGQLTQYIFEQALAWFVEFRKDSNKLIPGLVDLNDLQLSMNLSALLLDDAEFPEYMQQLCERYSVKPASIILEITETSAMTERSVGLEVITRLRLYGFHLSIDDFGTGYSSMLQLVRLPFTEIKIDKSFVMSVGDMSESREVVRSIIDLAHSLEMVAVAEGVEDESAVEFLGRCGCDEYQGFHFGRPMPPAEVLPWLRDYYQHYESERLALVSQSSAYGSQPERRFDQIVQLAARLFAMPMAVFSLIDADTQHFKAKVGLQTKRVDRSMSFCAHVMAATTRLVVEDARTDRRFSDNPLVVGEPFLRFYAGQVVHGPSGHRFGAFCVFDRKPRPASTVNERLHDGIVKLLEAELKIEKESMLGKHQDIFNARGFEERIQRHLDFFYPFGIHSCFILIKIINYDELTRESSVSERMELVGKIGNKLSQTLRKSDMIGYLGLDEMGVFIMSPEENCELVEHRLQSEVNKLLISTVDGEKYCRISCGASCTKNVGSSYKDLLIAGERKLSRRARS</sequence>
<comment type="caution">
    <text evidence="6">The sequence shown here is derived from an EMBL/GenBank/DDBJ whole genome shotgun (WGS) entry which is preliminary data.</text>
</comment>
<dbReference type="InterPro" id="IPR050706">
    <property type="entry name" value="Cyclic-di-GMP_PDE-like"/>
</dbReference>
<feature type="modified residue" description="4-aspartylphosphate" evidence="3">
    <location>
        <position position="53"/>
    </location>
</feature>
<dbReference type="Pfam" id="PF00990">
    <property type="entry name" value="GGDEF"/>
    <property type="match status" value="1"/>
</dbReference>
<gene>
    <name evidence="6" type="ORF">CWE22_11130</name>
</gene>
<feature type="domain" description="EAL" evidence="5">
    <location>
        <begin position="138"/>
        <end position="401"/>
    </location>
</feature>
<dbReference type="Gene3D" id="3.40.50.2300">
    <property type="match status" value="1"/>
</dbReference>
<dbReference type="InterPro" id="IPR043128">
    <property type="entry name" value="Rev_trsase/Diguanyl_cyclase"/>
</dbReference>
<dbReference type="Gene3D" id="3.30.70.270">
    <property type="match status" value="1"/>
</dbReference>
<dbReference type="RefSeq" id="WP_169931571.1">
    <property type="nucleotide sequence ID" value="NZ_PIPR01000004.1"/>
</dbReference>